<dbReference type="AlphaFoldDB" id="A0AAU0F4N6"/>
<reference evidence="2" key="1">
    <citation type="submission" date="2023-10" db="EMBL/GenBank/DDBJ databases">
        <title>Characterization and whole genome sequencing of a novel strain of Bergeyella porcorum QD2021 isolated from pig.</title>
        <authorList>
            <person name="Liu G."/>
            <person name="Chen C."/>
            <person name="Han X."/>
        </authorList>
    </citation>
    <scope>NUCLEOTIDE SEQUENCE</scope>
    <source>
        <strain evidence="2">QD2021</strain>
        <plasmid evidence="2">pQD2021</plasmid>
    </source>
</reference>
<keyword evidence="3" id="KW-1185">Reference proteome</keyword>
<name>A0AAU0F4N6_9FLAO</name>
<evidence type="ECO:0000313" key="2">
    <source>
        <dbReference type="EMBL" id="WOC53102.1"/>
    </source>
</evidence>
<dbReference type="InterPro" id="IPR027417">
    <property type="entry name" value="P-loop_NTPase"/>
</dbReference>
<dbReference type="KEGG" id="bpor:BPO_p0019"/>
<proteinExistence type="predicted"/>
<dbReference type="SUPFAM" id="SSF52540">
    <property type="entry name" value="P-loop containing nucleoside triphosphate hydrolases"/>
    <property type="match status" value="1"/>
</dbReference>
<geneLocation type="plasmid" evidence="2 3">
    <name>pQD2021</name>
</geneLocation>
<dbReference type="Pfam" id="PF13614">
    <property type="entry name" value="AAA_31"/>
    <property type="match status" value="1"/>
</dbReference>
<keyword evidence="2" id="KW-0614">Plasmid</keyword>
<dbReference type="PANTHER" id="PTHR13696:SF99">
    <property type="entry name" value="COBYRINIC ACID AC-DIAMIDE SYNTHASE"/>
    <property type="match status" value="1"/>
</dbReference>
<gene>
    <name evidence="2" type="ORF">BPO_p0019</name>
</gene>
<dbReference type="Gene3D" id="3.40.50.300">
    <property type="entry name" value="P-loop containing nucleotide triphosphate hydrolases"/>
    <property type="match status" value="1"/>
</dbReference>
<dbReference type="RefSeq" id="WP_327985419.1">
    <property type="nucleotide sequence ID" value="NZ_CP136427.1"/>
</dbReference>
<protein>
    <submittedName>
        <fullName evidence="2">Chromosome partitioning protein</fullName>
    </submittedName>
</protein>
<dbReference type="PANTHER" id="PTHR13696">
    <property type="entry name" value="P-LOOP CONTAINING NUCLEOSIDE TRIPHOSPHATE HYDROLASE"/>
    <property type="match status" value="1"/>
</dbReference>
<sequence length="208" mass="23472">MNTKVISIITEKGGVGKTTTTIHLGAALAENKKRVLLVDFDAQRNLSIGYKIPKDYSYTVKNLLEKTGEFRITQKGENLFILAGDRNIEKSKRDRTVLRDMLNILGEKLNFDYIIIDCPPRPLTGDLGLGEMALASSDYVLSPIEAEEYSIEGIKELLPSLVNIKNKYNPKLEFLGFFSIKFLPILVTLENIESWLFSRQEVSSLELL</sequence>
<dbReference type="EMBL" id="CP136427">
    <property type="protein sequence ID" value="WOC53102.1"/>
    <property type="molecule type" value="Genomic_DNA"/>
</dbReference>
<dbReference type="InterPro" id="IPR025669">
    <property type="entry name" value="AAA_dom"/>
</dbReference>
<feature type="domain" description="AAA" evidence="1">
    <location>
        <begin position="3"/>
        <end position="173"/>
    </location>
</feature>
<evidence type="ECO:0000313" key="3">
    <source>
        <dbReference type="Proteomes" id="UP001432059"/>
    </source>
</evidence>
<dbReference type="Proteomes" id="UP001432059">
    <property type="component" value="Plasmid pQD2021"/>
</dbReference>
<dbReference type="InterPro" id="IPR050678">
    <property type="entry name" value="DNA_Partitioning_ATPase"/>
</dbReference>
<accession>A0AAU0F4N6</accession>
<organism evidence="2 3">
    <name type="scientific">Bergeyella porcorum</name>
    <dbReference type="NCBI Taxonomy" id="1735111"/>
    <lineage>
        <taxon>Bacteria</taxon>
        <taxon>Pseudomonadati</taxon>
        <taxon>Bacteroidota</taxon>
        <taxon>Flavobacteriia</taxon>
        <taxon>Flavobacteriales</taxon>
        <taxon>Weeksellaceae</taxon>
        <taxon>Bergeyella</taxon>
    </lineage>
</organism>
<dbReference type="CDD" id="cd02042">
    <property type="entry name" value="ParAB_family"/>
    <property type="match status" value="1"/>
</dbReference>
<evidence type="ECO:0000259" key="1">
    <source>
        <dbReference type="Pfam" id="PF13614"/>
    </source>
</evidence>